<reference evidence="2" key="2">
    <citation type="journal article" date="2020" name="Nat. Commun.">
        <title>Large-scale genome sequencing of mycorrhizal fungi provides insights into the early evolution of symbiotic traits.</title>
        <authorList>
            <person name="Miyauchi S."/>
            <person name="Kiss E."/>
            <person name="Kuo A."/>
            <person name="Drula E."/>
            <person name="Kohler A."/>
            <person name="Sanchez-Garcia M."/>
            <person name="Morin E."/>
            <person name="Andreopoulos B."/>
            <person name="Barry K.W."/>
            <person name="Bonito G."/>
            <person name="Buee M."/>
            <person name="Carver A."/>
            <person name="Chen C."/>
            <person name="Cichocki N."/>
            <person name="Clum A."/>
            <person name="Culley D."/>
            <person name="Crous P.W."/>
            <person name="Fauchery L."/>
            <person name="Girlanda M."/>
            <person name="Hayes R.D."/>
            <person name="Keri Z."/>
            <person name="LaButti K."/>
            <person name="Lipzen A."/>
            <person name="Lombard V."/>
            <person name="Magnuson J."/>
            <person name="Maillard F."/>
            <person name="Murat C."/>
            <person name="Nolan M."/>
            <person name="Ohm R.A."/>
            <person name="Pangilinan J."/>
            <person name="Pereira M.F."/>
            <person name="Perotto S."/>
            <person name="Peter M."/>
            <person name="Pfister S."/>
            <person name="Riley R."/>
            <person name="Sitrit Y."/>
            <person name="Stielow J.B."/>
            <person name="Szollosi G."/>
            <person name="Zifcakova L."/>
            <person name="Stursova M."/>
            <person name="Spatafora J.W."/>
            <person name="Tedersoo L."/>
            <person name="Vaario L.M."/>
            <person name="Yamada A."/>
            <person name="Yan M."/>
            <person name="Wang P."/>
            <person name="Xu J."/>
            <person name="Bruns T."/>
            <person name="Baldrian P."/>
            <person name="Vilgalys R."/>
            <person name="Dunand C."/>
            <person name="Henrissat B."/>
            <person name="Grigoriev I.V."/>
            <person name="Hibbett D."/>
            <person name="Nagy L.G."/>
            <person name="Martin F.M."/>
        </authorList>
    </citation>
    <scope>NUCLEOTIDE SEQUENCE</scope>
    <source>
        <strain evidence="2">Prilba</strain>
    </source>
</reference>
<sequence length="353" mass="38272">MFGESESESPRVPSPWDSVVTPASVDKLHYRQDELLLPKLAAEVEEGNVEYKLHLINPSSSRFARLVTQMKWRLLEGGGQAIYELGVADSGDLVGLLPDDLRATLDTLHAMAAEIGARVIISKEIEVTDTDIPEAGFRAQVHKRHGSRDSRRTAAKEHPKAQTYPIVAESPPRSFVSAASTSTPSSLDSTGSLIADSCSLASDYSPLSSPSLPTSSPISNDGIVHDDDSLLVFPMLTDSFPRCPMPPNNHIGGEESFIDSNYLDTIPEKSLTSVERGLDARELHQVQFKGDVGPEPTGIDALPDPDELLLAALSKLGIAASPSVPEEPKRRIVEALIIRELDHEEGFLDFSSF</sequence>
<dbReference type="PANTHER" id="PTHR43721:SF3">
    <property type="entry name" value="GTP-BINDING PROTEIN 2"/>
    <property type="match status" value="1"/>
</dbReference>
<dbReference type="AlphaFoldDB" id="A0A9P5N0L9"/>
<protein>
    <submittedName>
        <fullName evidence="2">Uncharacterized protein</fullName>
    </submittedName>
</protein>
<reference evidence="2" key="1">
    <citation type="submission" date="2019-10" db="EMBL/GenBank/DDBJ databases">
        <authorList>
            <consortium name="DOE Joint Genome Institute"/>
            <person name="Kuo A."/>
            <person name="Miyauchi S."/>
            <person name="Kiss E."/>
            <person name="Drula E."/>
            <person name="Kohler A."/>
            <person name="Sanchez-Garcia M."/>
            <person name="Andreopoulos B."/>
            <person name="Barry K.W."/>
            <person name="Bonito G."/>
            <person name="Buee M."/>
            <person name="Carver A."/>
            <person name="Chen C."/>
            <person name="Cichocki N."/>
            <person name="Clum A."/>
            <person name="Culley D."/>
            <person name="Crous P.W."/>
            <person name="Fauchery L."/>
            <person name="Girlanda M."/>
            <person name="Hayes R."/>
            <person name="Keri Z."/>
            <person name="LaButti K."/>
            <person name="Lipzen A."/>
            <person name="Lombard V."/>
            <person name="Magnuson J."/>
            <person name="Maillard F."/>
            <person name="Morin E."/>
            <person name="Murat C."/>
            <person name="Nolan M."/>
            <person name="Ohm R."/>
            <person name="Pangilinan J."/>
            <person name="Pereira M."/>
            <person name="Perotto S."/>
            <person name="Peter M."/>
            <person name="Riley R."/>
            <person name="Sitrit Y."/>
            <person name="Stielow B."/>
            <person name="Szollosi G."/>
            <person name="Zifcakova L."/>
            <person name="Stursova M."/>
            <person name="Spatafora J.W."/>
            <person name="Tedersoo L."/>
            <person name="Vaario L.-M."/>
            <person name="Yamada A."/>
            <person name="Yan M."/>
            <person name="Wang P."/>
            <person name="Xu J."/>
            <person name="Bruns T."/>
            <person name="Baldrian P."/>
            <person name="Vilgalys R."/>
            <person name="Henrissat B."/>
            <person name="Grigoriev I.V."/>
            <person name="Hibbett D."/>
            <person name="Nagy L.G."/>
            <person name="Martin F.M."/>
        </authorList>
    </citation>
    <scope>NUCLEOTIDE SEQUENCE</scope>
    <source>
        <strain evidence="2">Prilba</strain>
    </source>
</reference>
<comment type="caution">
    <text evidence="2">The sequence shown here is derived from an EMBL/GenBank/DDBJ whole genome shotgun (WGS) entry which is preliminary data.</text>
</comment>
<dbReference type="OrthoDB" id="248233at2759"/>
<dbReference type="InterPro" id="IPR050055">
    <property type="entry name" value="EF-Tu_GTPase"/>
</dbReference>
<feature type="compositionally biased region" description="Basic and acidic residues" evidence="1">
    <location>
        <begin position="147"/>
        <end position="160"/>
    </location>
</feature>
<evidence type="ECO:0000313" key="3">
    <source>
        <dbReference type="Proteomes" id="UP000759537"/>
    </source>
</evidence>
<dbReference type="Proteomes" id="UP000759537">
    <property type="component" value="Unassembled WGS sequence"/>
</dbReference>
<accession>A0A9P5N0L9</accession>
<gene>
    <name evidence="2" type="ORF">DFH94DRAFT_721830</name>
</gene>
<keyword evidence="3" id="KW-1185">Reference proteome</keyword>
<dbReference type="PANTHER" id="PTHR43721">
    <property type="entry name" value="ELONGATION FACTOR TU-RELATED"/>
    <property type="match status" value="1"/>
</dbReference>
<dbReference type="EMBL" id="WHVB01000004">
    <property type="protein sequence ID" value="KAF8483447.1"/>
    <property type="molecule type" value="Genomic_DNA"/>
</dbReference>
<feature type="region of interest" description="Disordered" evidence="1">
    <location>
        <begin position="142"/>
        <end position="189"/>
    </location>
</feature>
<name>A0A9P5N0L9_9AGAM</name>
<feature type="compositionally biased region" description="Polar residues" evidence="1">
    <location>
        <begin position="177"/>
        <end position="189"/>
    </location>
</feature>
<proteinExistence type="predicted"/>
<evidence type="ECO:0000313" key="2">
    <source>
        <dbReference type="EMBL" id="KAF8483447.1"/>
    </source>
</evidence>
<dbReference type="GO" id="GO:0003746">
    <property type="term" value="F:translation elongation factor activity"/>
    <property type="evidence" value="ECO:0007669"/>
    <property type="project" value="TreeGrafter"/>
</dbReference>
<evidence type="ECO:0000256" key="1">
    <source>
        <dbReference type="SAM" id="MobiDB-lite"/>
    </source>
</evidence>
<organism evidence="2 3">
    <name type="scientific">Russula ochroleuca</name>
    <dbReference type="NCBI Taxonomy" id="152965"/>
    <lineage>
        <taxon>Eukaryota</taxon>
        <taxon>Fungi</taxon>
        <taxon>Dikarya</taxon>
        <taxon>Basidiomycota</taxon>
        <taxon>Agaricomycotina</taxon>
        <taxon>Agaricomycetes</taxon>
        <taxon>Russulales</taxon>
        <taxon>Russulaceae</taxon>
        <taxon>Russula</taxon>
    </lineage>
</organism>